<dbReference type="NCBIfam" id="TIGR01898">
    <property type="entry name" value="cas_TM1791_cmr6"/>
    <property type="match status" value="1"/>
</dbReference>
<protein>
    <submittedName>
        <fullName evidence="4">Type III-B CRISPR module RAMP protein Cmr6</fullName>
    </submittedName>
</protein>
<evidence type="ECO:0000313" key="5">
    <source>
        <dbReference type="Proteomes" id="UP000732377"/>
    </source>
</evidence>
<gene>
    <name evidence="4" type="primary">cmr6</name>
    <name evidence="4" type="ORF">CWE10_14780</name>
</gene>
<dbReference type="RefSeq" id="WP_273380670.1">
    <property type="nucleotide sequence ID" value="NZ_PIUK01000181.1"/>
</dbReference>
<dbReference type="AlphaFoldDB" id="A0A953LKV4"/>
<dbReference type="InterPro" id="IPR010172">
    <property type="entry name" value="CRISPR-assoc_prot_TM1791"/>
</dbReference>
<feature type="domain" description="CRISPR type III-associated protein" evidence="3">
    <location>
        <begin position="113"/>
        <end position="281"/>
    </location>
</feature>
<evidence type="ECO:0000256" key="1">
    <source>
        <dbReference type="ARBA" id="ARBA00023118"/>
    </source>
</evidence>
<dbReference type="PANTHER" id="PTHR39965:SF1">
    <property type="entry name" value="CRISPR SYSTEM CMR SUBUNIT CMR6"/>
    <property type="match status" value="1"/>
</dbReference>
<evidence type="ECO:0000256" key="2">
    <source>
        <dbReference type="SAM" id="MobiDB-lite"/>
    </source>
</evidence>
<dbReference type="GO" id="GO:0051607">
    <property type="term" value="P:defense response to virus"/>
    <property type="evidence" value="ECO:0007669"/>
    <property type="project" value="UniProtKB-KW"/>
</dbReference>
<reference evidence="4" key="1">
    <citation type="submission" date="2017-11" db="EMBL/GenBank/DDBJ databases">
        <title>Three new genomes from thermophilic consortium.</title>
        <authorList>
            <person name="Quaggio R."/>
            <person name="Amgarten D."/>
            <person name="Setubal J.C."/>
        </authorList>
    </citation>
    <scope>NUCLEOTIDE SEQUENCE</scope>
    <source>
        <strain evidence="4">ZCTH01-B2</strain>
    </source>
</reference>
<dbReference type="PANTHER" id="PTHR39965">
    <property type="entry name" value="CRISPR SYSTEM CMR SUBUNIT CMR6"/>
    <property type="match status" value="1"/>
</dbReference>
<proteinExistence type="predicted"/>
<evidence type="ECO:0000259" key="3">
    <source>
        <dbReference type="Pfam" id="PF03787"/>
    </source>
</evidence>
<evidence type="ECO:0000313" key="4">
    <source>
        <dbReference type="EMBL" id="MBY6277447.1"/>
    </source>
</evidence>
<name>A0A953LKV4_SYMTR</name>
<dbReference type="EMBL" id="PIUK01000181">
    <property type="protein sequence ID" value="MBY6277447.1"/>
    <property type="molecule type" value="Genomic_DNA"/>
</dbReference>
<dbReference type="Pfam" id="PF03787">
    <property type="entry name" value="RAMPs"/>
    <property type="match status" value="1"/>
</dbReference>
<accession>A0A953LKV4</accession>
<feature type="region of interest" description="Disordered" evidence="2">
    <location>
        <begin position="280"/>
        <end position="339"/>
    </location>
</feature>
<sequence>MKQEGGQPLCLPLYRGIGFHRGSTSLPWATDSSNVGLLFDKYLDAWSPDPQAQCRLEGQQKELFLKAIRRRLAASRSETQRRLDTHLARHKELVRSVGGRLLFAQTAERLVSGLGNGHPLEVGLVWHRTLGVPYLPGSTVKGVVRSWADEWGAPGKPDVARLFGDLETTGAGLLCFFDALPTRVPELEIDVVNPHYGAYYQAPRKNPPADYLSPVPVKFLTVAPGTEFCFAVALRPGAALVPGEDPRTLREALETGVRLLAQALTIIGAGAKTAVGYGTFEGPKAQSRPGAAPDPQPGEPSGAVDPRWLPLLKLQQSGLGAGDGDAAQRPNRPARGGPR</sequence>
<keyword evidence="1" id="KW-0051">Antiviral defense</keyword>
<organism evidence="4 5">
    <name type="scientific">Symbiobacterium thermophilum</name>
    <dbReference type="NCBI Taxonomy" id="2734"/>
    <lineage>
        <taxon>Bacteria</taxon>
        <taxon>Bacillati</taxon>
        <taxon>Bacillota</taxon>
        <taxon>Clostridia</taxon>
        <taxon>Eubacteriales</taxon>
        <taxon>Symbiobacteriaceae</taxon>
        <taxon>Symbiobacterium</taxon>
    </lineage>
</organism>
<comment type="caution">
    <text evidence="4">The sequence shown here is derived from an EMBL/GenBank/DDBJ whole genome shotgun (WGS) entry which is preliminary data.</text>
</comment>
<dbReference type="Proteomes" id="UP000732377">
    <property type="component" value="Unassembled WGS sequence"/>
</dbReference>
<dbReference type="InterPro" id="IPR005537">
    <property type="entry name" value="RAMP_III_fam"/>
</dbReference>